<evidence type="ECO:0000313" key="5">
    <source>
        <dbReference type="Proteomes" id="UP001165136"/>
    </source>
</evidence>
<sequence>MAWDIERTKRLLLDAAAEEFCERGLAGARVDRIAAAAGVNKERIYQYFGKKDQLFATVISREVTVLGDAVHIDGEGPQAVIDYAERFFDHVCRKPALARLLFWESLELGIPVAEPERRQSMRDKIAGIRRAVPRLSESQARELLSTILSLCYSWQALPTLDRLATGDPAPRTSRQRQRRKAIGRLVSAALTSATVLDGAS</sequence>
<evidence type="ECO:0000259" key="3">
    <source>
        <dbReference type="PROSITE" id="PS50977"/>
    </source>
</evidence>
<gene>
    <name evidence="4" type="ORF">Atai01_12800</name>
</gene>
<dbReference type="PANTHER" id="PTHR30328:SF54">
    <property type="entry name" value="HTH-TYPE TRANSCRIPTIONAL REPRESSOR SCO4008"/>
    <property type="match status" value="1"/>
</dbReference>
<dbReference type="InterPro" id="IPR009057">
    <property type="entry name" value="Homeodomain-like_sf"/>
</dbReference>
<dbReference type="InterPro" id="IPR001647">
    <property type="entry name" value="HTH_TetR"/>
</dbReference>
<dbReference type="PROSITE" id="PS50977">
    <property type="entry name" value="HTH_TETR_2"/>
    <property type="match status" value="1"/>
</dbReference>
<reference evidence="4" key="1">
    <citation type="submission" date="2023-03" db="EMBL/GenBank/DDBJ databases">
        <title>Amycolatopsis taiwanensis NBRC 103393.</title>
        <authorList>
            <person name="Ichikawa N."/>
            <person name="Sato H."/>
            <person name="Tonouchi N."/>
        </authorList>
    </citation>
    <scope>NUCLEOTIDE SEQUENCE</scope>
    <source>
        <strain evidence="4">NBRC 103393</strain>
    </source>
</reference>
<evidence type="ECO:0000313" key="4">
    <source>
        <dbReference type="EMBL" id="GLY64661.1"/>
    </source>
</evidence>
<name>A0A9W6QV88_9PSEU</name>
<keyword evidence="5" id="KW-1185">Reference proteome</keyword>
<proteinExistence type="predicted"/>
<evidence type="ECO:0000256" key="1">
    <source>
        <dbReference type="ARBA" id="ARBA00023125"/>
    </source>
</evidence>
<dbReference type="SUPFAM" id="SSF46689">
    <property type="entry name" value="Homeodomain-like"/>
    <property type="match status" value="1"/>
</dbReference>
<comment type="caution">
    <text evidence="4">The sequence shown here is derived from an EMBL/GenBank/DDBJ whole genome shotgun (WGS) entry which is preliminary data.</text>
</comment>
<dbReference type="InterPro" id="IPR041467">
    <property type="entry name" value="Sco4008_C"/>
</dbReference>
<dbReference type="EMBL" id="BSTI01000002">
    <property type="protein sequence ID" value="GLY64661.1"/>
    <property type="molecule type" value="Genomic_DNA"/>
</dbReference>
<dbReference type="Pfam" id="PF00440">
    <property type="entry name" value="TetR_N"/>
    <property type="match status" value="1"/>
</dbReference>
<dbReference type="InterPro" id="IPR036271">
    <property type="entry name" value="Tet_transcr_reg_TetR-rel_C_sf"/>
</dbReference>
<dbReference type="Gene3D" id="1.10.357.10">
    <property type="entry name" value="Tetracycline Repressor, domain 2"/>
    <property type="match status" value="1"/>
</dbReference>
<accession>A0A9W6QV88</accession>
<dbReference type="Pfam" id="PF17926">
    <property type="entry name" value="TetR_C_21"/>
    <property type="match status" value="1"/>
</dbReference>
<dbReference type="GO" id="GO:0006355">
    <property type="term" value="P:regulation of DNA-templated transcription"/>
    <property type="evidence" value="ECO:0007669"/>
    <property type="project" value="UniProtKB-ARBA"/>
</dbReference>
<dbReference type="RefSeq" id="WP_285486177.1">
    <property type="nucleotide sequence ID" value="NZ_BSTI01000002.1"/>
</dbReference>
<dbReference type="InterPro" id="IPR050109">
    <property type="entry name" value="HTH-type_TetR-like_transc_reg"/>
</dbReference>
<dbReference type="GO" id="GO:0003677">
    <property type="term" value="F:DNA binding"/>
    <property type="evidence" value="ECO:0007669"/>
    <property type="project" value="UniProtKB-UniRule"/>
</dbReference>
<dbReference type="SUPFAM" id="SSF48498">
    <property type="entry name" value="Tetracyclin repressor-like, C-terminal domain"/>
    <property type="match status" value="1"/>
</dbReference>
<dbReference type="AlphaFoldDB" id="A0A9W6QV88"/>
<feature type="DNA-binding region" description="H-T-H motif" evidence="2">
    <location>
        <begin position="29"/>
        <end position="48"/>
    </location>
</feature>
<dbReference type="PRINTS" id="PR00455">
    <property type="entry name" value="HTHTETR"/>
</dbReference>
<keyword evidence="1 2" id="KW-0238">DNA-binding</keyword>
<dbReference type="Proteomes" id="UP001165136">
    <property type="component" value="Unassembled WGS sequence"/>
</dbReference>
<feature type="domain" description="HTH tetR-type" evidence="3">
    <location>
        <begin position="6"/>
        <end position="66"/>
    </location>
</feature>
<protein>
    <submittedName>
        <fullName evidence="4">TetR family transcriptional regulator</fullName>
    </submittedName>
</protein>
<dbReference type="PANTHER" id="PTHR30328">
    <property type="entry name" value="TRANSCRIPTIONAL REPRESSOR"/>
    <property type="match status" value="1"/>
</dbReference>
<organism evidence="4 5">
    <name type="scientific">Amycolatopsis taiwanensis</name>
    <dbReference type="NCBI Taxonomy" id="342230"/>
    <lineage>
        <taxon>Bacteria</taxon>
        <taxon>Bacillati</taxon>
        <taxon>Actinomycetota</taxon>
        <taxon>Actinomycetes</taxon>
        <taxon>Pseudonocardiales</taxon>
        <taxon>Pseudonocardiaceae</taxon>
        <taxon>Amycolatopsis</taxon>
    </lineage>
</organism>
<evidence type="ECO:0000256" key="2">
    <source>
        <dbReference type="PROSITE-ProRule" id="PRU00335"/>
    </source>
</evidence>